<dbReference type="EMBL" id="BGZK01000041">
    <property type="protein sequence ID" value="GBP10562.1"/>
    <property type="molecule type" value="Genomic_DNA"/>
</dbReference>
<reference evidence="1 2" key="1">
    <citation type="journal article" date="2019" name="Commun. Biol.">
        <title>The bagworm genome reveals a unique fibroin gene that provides high tensile strength.</title>
        <authorList>
            <person name="Kono N."/>
            <person name="Nakamura H."/>
            <person name="Ohtoshi R."/>
            <person name="Tomita M."/>
            <person name="Numata K."/>
            <person name="Arakawa K."/>
        </authorList>
    </citation>
    <scope>NUCLEOTIDE SEQUENCE [LARGE SCALE GENOMIC DNA]</scope>
</reference>
<keyword evidence="2" id="KW-1185">Reference proteome</keyword>
<organism evidence="1 2">
    <name type="scientific">Eumeta variegata</name>
    <name type="common">Bagworm moth</name>
    <name type="synonym">Eumeta japonica</name>
    <dbReference type="NCBI Taxonomy" id="151549"/>
    <lineage>
        <taxon>Eukaryota</taxon>
        <taxon>Metazoa</taxon>
        <taxon>Ecdysozoa</taxon>
        <taxon>Arthropoda</taxon>
        <taxon>Hexapoda</taxon>
        <taxon>Insecta</taxon>
        <taxon>Pterygota</taxon>
        <taxon>Neoptera</taxon>
        <taxon>Endopterygota</taxon>
        <taxon>Lepidoptera</taxon>
        <taxon>Glossata</taxon>
        <taxon>Ditrysia</taxon>
        <taxon>Tineoidea</taxon>
        <taxon>Psychidae</taxon>
        <taxon>Oiketicinae</taxon>
        <taxon>Eumeta</taxon>
    </lineage>
</organism>
<proteinExistence type="predicted"/>
<dbReference type="AlphaFoldDB" id="A0A4C1T818"/>
<gene>
    <name evidence="1" type="ORF">EVAR_76398_1</name>
</gene>
<sequence length="71" mass="7806">MVSVHQLSGGGGRGLFCYHCPPSLPPHQHRLPLDYPFTPSHPLRDSRCASRLALCPVVYIQFADMTTTAAE</sequence>
<evidence type="ECO:0000313" key="2">
    <source>
        <dbReference type="Proteomes" id="UP000299102"/>
    </source>
</evidence>
<name>A0A4C1T818_EUMVA</name>
<dbReference type="Proteomes" id="UP000299102">
    <property type="component" value="Unassembled WGS sequence"/>
</dbReference>
<dbReference type="OrthoDB" id="6159439at2759"/>
<evidence type="ECO:0000313" key="1">
    <source>
        <dbReference type="EMBL" id="GBP10562.1"/>
    </source>
</evidence>
<protein>
    <submittedName>
        <fullName evidence="1">Uncharacterized protein</fullName>
    </submittedName>
</protein>
<accession>A0A4C1T818</accession>
<comment type="caution">
    <text evidence="1">The sequence shown here is derived from an EMBL/GenBank/DDBJ whole genome shotgun (WGS) entry which is preliminary data.</text>
</comment>